<keyword evidence="2" id="KW-0540">Nuclease</keyword>
<comment type="caution">
    <text evidence="2">The sequence shown here is derived from an EMBL/GenBank/DDBJ whole genome shotgun (WGS) entry which is preliminary data.</text>
</comment>
<dbReference type="NCBIfam" id="TIGR04123">
    <property type="entry name" value="P_estr_lig_assc"/>
    <property type="match status" value="1"/>
</dbReference>
<evidence type="ECO:0000313" key="3">
    <source>
        <dbReference type="Proteomes" id="UP001239462"/>
    </source>
</evidence>
<reference evidence="2 3" key="1">
    <citation type="submission" date="2023-06" db="EMBL/GenBank/DDBJ databases">
        <title>Roseiconus lacunae JC819 isolated from Gulf of Mannar region, Tamil Nadu.</title>
        <authorList>
            <person name="Pk S."/>
            <person name="Ch S."/>
            <person name="Ch V.R."/>
        </authorList>
    </citation>
    <scope>NUCLEOTIDE SEQUENCE [LARGE SCALE GENOMIC DNA]</scope>
    <source>
        <strain evidence="2 3">JC819</strain>
    </source>
</reference>
<dbReference type="GO" id="GO:0016787">
    <property type="term" value="F:hydrolase activity"/>
    <property type="evidence" value="ECO:0007669"/>
    <property type="project" value="UniProtKB-KW"/>
</dbReference>
<dbReference type="Proteomes" id="UP001239462">
    <property type="component" value="Unassembled WGS sequence"/>
</dbReference>
<dbReference type="Pfam" id="PF00149">
    <property type="entry name" value="Metallophos"/>
    <property type="match status" value="1"/>
</dbReference>
<dbReference type="SUPFAM" id="SSF56300">
    <property type="entry name" value="Metallo-dependent phosphatases"/>
    <property type="match status" value="1"/>
</dbReference>
<feature type="domain" description="Calcineurin-like phosphoesterase" evidence="1">
    <location>
        <begin position="34"/>
        <end position="124"/>
    </location>
</feature>
<proteinExistence type="predicted"/>
<dbReference type="RefSeq" id="WP_289165588.1">
    <property type="nucleotide sequence ID" value="NZ_JASZZN010000017.1"/>
</dbReference>
<accession>A0ABT7PNB5</accession>
<protein>
    <submittedName>
        <fullName evidence="2">Ligase-associated DNA damage response endonuclease PdeM</fullName>
        <ecNumber evidence="2">3.1.-.-</ecNumber>
    </submittedName>
</protein>
<keyword evidence="2" id="KW-0255">Endonuclease</keyword>
<dbReference type="GO" id="GO:0004519">
    <property type="term" value="F:endonuclease activity"/>
    <property type="evidence" value="ECO:0007669"/>
    <property type="project" value="UniProtKB-KW"/>
</dbReference>
<dbReference type="InterPro" id="IPR004843">
    <property type="entry name" value="Calcineurin-like_PHP"/>
</dbReference>
<dbReference type="PANTHER" id="PTHR39323">
    <property type="entry name" value="BLR1149 PROTEIN"/>
    <property type="match status" value="1"/>
</dbReference>
<dbReference type="Gene3D" id="3.60.21.10">
    <property type="match status" value="1"/>
</dbReference>
<dbReference type="EMBL" id="JASZZN010000017">
    <property type="protein sequence ID" value="MDM4017976.1"/>
    <property type="molecule type" value="Genomic_DNA"/>
</dbReference>
<dbReference type="EC" id="3.1.-.-" evidence="2"/>
<dbReference type="InterPro" id="IPR029052">
    <property type="entry name" value="Metallo-depent_PP-like"/>
</dbReference>
<dbReference type="InterPro" id="IPR026336">
    <property type="entry name" value="PdeM-like"/>
</dbReference>
<keyword evidence="2" id="KW-0378">Hydrolase</keyword>
<dbReference type="PANTHER" id="PTHR39323:SF1">
    <property type="entry name" value="BLR1149 PROTEIN"/>
    <property type="match status" value="1"/>
</dbReference>
<dbReference type="GO" id="GO:0016874">
    <property type="term" value="F:ligase activity"/>
    <property type="evidence" value="ECO:0007669"/>
    <property type="project" value="UniProtKB-KW"/>
</dbReference>
<name>A0ABT7PNB5_9BACT</name>
<evidence type="ECO:0000313" key="2">
    <source>
        <dbReference type="EMBL" id="MDM4017976.1"/>
    </source>
</evidence>
<evidence type="ECO:0000259" key="1">
    <source>
        <dbReference type="Pfam" id="PF00149"/>
    </source>
</evidence>
<keyword evidence="3" id="KW-1185">Reference proteome</keyword>
<gene>
    <name evidence="2" type="primary">pdeM</name>
    <name evidence="2" type="ORF">QTN89_21190</name>
</gene>
<sequence>MSTAVSSSSVDVTLRGHRLRLLAVGGVYHRDQGFLLVADLHLGKDTTFRKYGLAVPRGAASATIAKVERLIEATDPEQVFFLGDMFHAKSAVSDDLHQQIVAFRDRHRRLAMTLVRGNHDASFRNLPDVWAIESVGEGFTIGNVRLCHHPIESSAAEGLAFAGHVHPSFSMQSATERLGRLPCFWYSRGCLVLPALGEFTGTHSVRHDRDEDRVWIAADETVLEVPYRSAAKISRPG</sequence>
<organism evidence="2 3">
    <name type="scientific">Roseiconus lacunae</name>
    <dbReference type="NCBI Taxonomy" id="2605694"/>
    <lineage>
        <taxon>Bacteria</taxon>
        <taxon>Pseudomonadati</taxon>
        <taxon>Planctomycetota</taxon>
        <taxon>Planctomycetia</taxon>
        <taxon>Pirellulales</taxon>
        <taxon>Pirellulaceae</taxon>
        <taxon>Roseiconus</taxon>
    </lineage>
</organism>
<keyword evidence="2" id="KW-0436">Ligase</keyword>